<protein>
    <recommendedName>
        <fullName evidence="3">Sulfatase N-terminal domain-containing protein</fullName>
    </recommendedName>
</protein>
<dbReference type="EMBL" id="JTDK01000001">
    <property type="protein sequence ID" value="KHK99973.1"/>
    <property type="molecule type" value="Genomic_DNA"/>
</dbReference>
<evidence type="ECO:0000313" key="5">
    <source>
        <dbReference type="Proteomes" id="UP000031030"/>
    </source>
</evidence>
<sequence length="508" mass="57190">MTAPRTVILFMVDQLAAKWLEVARQGIVDLPNFDALQAEGVTFANAFTTNPVCSPSRASIATGMSPSSHGVTECGYDLDPAVPTFMRALQADGWRTGAFGKVHFVTQLETLSPDYRPYGFDVVHNTEDARAGAWTDWVRERHPEHYEAALSTVWMTMAPDLLDYGPDREDLRARILDAQRRFPESVGNAYELPFPAEVSQTAWITERACEFLRDATGDVFAHISYVQPHNPFAPPAEYVDRVEVTAIPDPAAAAWQDTPIPYYDQERYAHASYDVTDWRRERRLYFADIAHLDHELGVVRQTLADRGRLADCLFIFTSDHGEMLHDQGLTGKWERHYDPCIRVPMILAAPGVRAGRRTELVQHEDIAATIYDWTGVRGPTVAVRHVDDSVTTQTLLHGDSLLPLACGDTNPAGWRDGVLIQSNNSHFEASPRSWARSLRTERYRFTRHLAGGGEQFFDLEADPDEQHNLINDQELAGIRDDLRERLAERSVLDAYPTSPRGVFQLGTW</sequence>
<comment type="caution">
    <text evidence="4">The sequence shown here is derived from an EMBL/GenBank/DDBJ whole genome shotgun (WGS) entry which is preliminary data.</text>
</comment>
<dbReference type="RefSeq" id="WP_039394558.1">
    <property type="nucleotide sequence ID" value="NZ_JTDK01000001.1"/>
</dbReference>
<dbReference type="PANTHER" id="PTHR45953">
    <property type="entry name" value="IDURONATE 2-SULFATASE"/>
    <property type="match status" value="1"/>
</dbReference>
<keyword evidence="2" id="KW-0378">Hydrolase</keyword>
<reference evidence="4 5" key="1">
    <citation type="submission" date="2014-11" db="EMBL/GenBank/DDBJ databases">
        <title>Genome sequence of Microbacterium mangrovi MUSC 115(T).</title>
        <authorList>
            <person name="Lee L.-H."/>
        </authorList>
    </citation>
    <scope>NUCLEOTIDE SEQUENCE [LARGE SCALE GENOMIC DNA]</scope>
    <source>
        <strain evidence="4 5">MUSC 115</strain>
    </source>
</reference>
<dbReference type="InterPro" id="IPR017850">
    <property type="entry name" value="Alkaline_phosphatase_core_sf"/>
</dbReference>
<evidence type="ECO:0000259" key="3">
    <source>
        <dbReference type="Pfam" id="PF00884"/>
    </source>
</evidence>
<organism evidence="4 5">
    <name type="scientific">Microbacterium mangrovi</name>
    <dbReference type="NCBI Taxonomy" id="1348253"/>
    <lineage>
        <taxon>Bacteria</taxon>
        <taxon>Bacillati</taxon>
        <taxon>Actinomycetota</taxon>
        <taxon>Actinomycetes</taxon>
        <taxon>Micrococcales</taxon>
        <taxon>Microbacteriaceae</taxon>
        <taxon>Microbacterium</taxon>
    </lineage>
</organism>
<dbReference type="Proteomes" id="UP000031030">
    <property type="component" value="Unassembled WGS sequence"/>
</dbReference>
<accession>A0A0B2A8T5</accession>
<evidence type="ECO:0000256" key="2">
    <source>
        <dbReference type="ARBA" id="ARBA00022801"/>
    </source>
</evidence>
<evidence type="ECO:0000313" key="4">
    <source>
        <dbReference type="EMBL" id="KHK99973.1"/>
    </source>
</evidence>
<dbReference type="Gene3D" id="3.40.720.10">
    <property type="entry name" value="Alkaline Phosphatase, subunit A"/>
    <property type="match status" value="1"/>
</dbReference>
<feature type="domain" description="Sulfatase N-terminal" evidence="3">
    <location>
        <begin position="5"/>
        <end position="376"/>
    </location>
</feature>
<name>A0A0B2A8T5_9MICO</name>
<dbReference type="GO" id="GO:0005737">
    <property type="term" value="C:cytoplasm"/>
    <property type="evidence" value="ECO:0007669"/>
    <property type="project" value="TreeGrafter"/>
</dbReference>
<dbReference type="Pfam" id="PF00884">
    <property type="entry name" value="Sulfatase"/>
    <property type="match status" value="1"/>
</dbReference>
<proteinExistence type="predicted"/>
<dbReference type="PANTHER" id="PTHR45953:SF1">
    <property type="entry name" value="IDURONATE 2-SULFATASE"/>
    <property type="match status" value="1"/>
</dbReference>
<evidence type="ECO:0000256" key="1">
    <source>
        <dbReference type="ARBA" id="ARBA00022723"/>
    </source>
</evidence>
<dbReference type="OrthoDB" id="9777306at2"/>
<dbReference type="GO" id="GO:0046872">
    <property type="term" value="F:metal ion binding"/>
    <property type="evidence" value="ECO:0007669"/>
    <property type="project" value="UniProtKB-KW"/>
</dbReference>
<keyword evidence="5" id="KW-1185">Reference proteome</keyword>
<dbReference type="GO" id="GO:0008484">
    <property type="term" value="F:sulfuric ester hydrolase activity"/>
    <property type="evidence" value="ECO:0007669"/>
    <property type="project" value="TreeGrafter"/>
</dbReference>
<dbReference type="SUPFAM" id="SSF53649">
    <property type="entry name" value="Alkaline phosphatase-like"/>
    <property type="match status" value="1"/>
</dbReference>
<dbReference type="STRING" id="1348253.LK09_01260"/>
<dbReference type="InterPro" id="IPR000917">
    <property type="entry name" value="Sulfatase_N"/>
</dbReference>
<gene>
    <name evidence="4" type="ORF">LK09_01260</name>
</gene>
<keyword evidence="1" id="KW-0479">Metal-binding</keyword>
<dbReference type="AlphaFoldDB" id="A0A0B2A8T5"/>